<dbReference type="EMBL" id="CP012752">
    <property type="protein sequence ID" value="ALG06221.1"/>
    <property type="molecule type" value="Genomic_DNA"/>
</dbReference>
<dbReference type="KEGG" id="kphy:AOZ06_04110"/>
<dbReference type="OrthoDB" id="4915395at2"/>
<dbReference type="AlphaFoldDB" id="A0A0N9HW63"/>
<dbReference type="RefSeq" id="WP_054288197.1">
    <property type="nucleotide sequence ID" value="NZ_CP012752.1"/>
</dbReference>
<organism evidence="1 2">
    <name type="scientific">Kibdelosporangium phytohabitans</name>
    <dbReference type="NCBI Taxonomy" id="860235"/>
    <lineage>
        <taxon>Bacteria</taxon>
        <taxon>Bacillati</taxon>
        <taxon>Actinomycetota</taxon>
        <taxon>Actinomycetes</taxon>
        <taxon>Pseudonocardiales</taxon>
        <taxon>Pseudonocardiaceae</taxon>
        <taxon>Kibdelosporangium</taxon>
    </lineage>
</organism>
<dbReference type="Proteomes" id="UP000063699">
    <property type="component" value="Chromosome"/>
</dbReference>
<sequence>MNARSDAVTEQIRSAMQSSNPRDIVTGVKEAVAQEVNALSPDAKIVVTDYFNHSYMPDLVVHWNEAGKPDERPIFLRNSLRPAVVEHELQTLAMREPVVLSLTRPVESDRSLDTLRARARLTNRSLVTDVGSLADVAEPSTLPDRAGAPESVGAPLLRLVRANLLKGGRGLFTSDDAERLTRSAAPSDDSLSEEFLASFEESADELFVPDAALRLRRAAELLRFGLSRDVVEILPLASGQLSDVELRVLLPYLLSDPTASTRRNLWSYIGSMMNLERLEDIGELLADVDVTALVVPNVEAWTAKRSQLVLNNEDEETVTEADPPSWHVRNRMLTADVGRWRLFITTDKRRLRGRTDSVAAHWDDISSLLTEFALDAVDLRGVSRRIRVSAEESGDVRGDVALIRESIEDSFHVTDVNVRRLGDSDAATSMKVDFTEMTVTAEAAPVASFVAAAGLLGHRWPTDFSALVDQDPGRN</sequence>
<evidence type="ECO:0000313" key="2">
    <source>
        <dbReference type="Proteomes" id="UP000063699"/>
    </source>
</evidence>
<accession>A0A0N9HW63</accession>
<protein>
    <submittedName>
        <fullName evidence="1">Uncharacterized protein</fullName>
    </submittedName>
</protein>
<proteinExistence type="predicted"/>
<name>A0A0N9HW63_9PSEU</name>
<reference evidence="1 2" key="1">
    <citation type="submission" date="2015-07" db="EMBL/GenBank/DDBJ databases">
        <title>Genome sequencing of Kibdelosporangium phytohabitans.</title>
        <authorList>
            <person name="Qin S."/>
            <person name="Xing K."/>
        </authorList>
    </citation>
    <scope>NUCLEOTIDE SEQUENCE [LARGE SCALE GENOMIC DNA]</scope>
    <source>
        <strain evidence="1 2">KLBMP1111</strain>
    </source>
</reference>
<gene>
    <name evidence="1" type="ORF">AOZ06_04110</name>
</gene>
<keyword evidence="2" id="KW-1185">Reference proteome</keyword>
<evidence type="ECO:0000313" key="1">
    <source>
        <dbReference type="EMBL" id="ALG06221.1"/>
    </source>
</evidence>